<evidence type="ECO:0000313" key="3">
    <source>
        <dbReference type="Proteomes" id="UP000630660"/>
    </source>
</evidence>
<sequence length="168" mass="19523">MRKIKPFKIYYFRPPSNELTFDAELLYEDSEVIVTSHILQGASGPVVIEGKKVVDNGYRAVFAEYRNLWHDVARVFTPDGTFTGYYADINTPSEEREDGYWTKDLFLDLWIPPDRSKITVLDEDEFAEAVRNEWITADEIRGAEVELARLLAQFEKGQFPPDFLERFS</sequence>
<evidence type="ECO:0000313" key="2">
    <source>
        <dbReference type="EMBL" id="MBD3364168.1"/>
    </source>
</evidence>
<accession>A0A9D5QC08</accession>
<dbReference type="EMBL" id="WJKJ01000096">
    <property type="protein sequence ID" value="MBD3364168.1"/>
    <property type="molecule type" value="Genomic_DNA"/>
</dbReference>
<dbReference type="PANTHER" id="PTHR41271">
    <property type="entry name" value="DUF402 DOMAIN-CONTAINING PROTEIN"/>
    <property type="match status" value="1"/>
</dbReference>
<reference evidence="2" key="1">
    <citation type="submission" date="2019-11" db="EMBL/GenBank/DDBJ databases">
        <title>Microbial mats filling the niche in hypersaline microbial mats.</title>
        <authorList>
            <person name="Wong H.L."/>
            <person name="Macleod F.I."/>
            <person name="White R.A. III"/>
            <person name="Burns B.P."/>
        </authorList>
    </citation>
    <scope>NUCLEOTIDE SEQUENCE</scope>
    <source>
        <strain evidence="2">Bin_327</strain>
    </source>
</reference>
<dbReference type="AlphaFoldDB" id="A0A9D5QC08"/>
<dbReference type="PANTHER" id="PTHR41271:SF1">
    <property type="entry name" value="DUF402 DOMAIN-CONTAINING PROTEIN"/>
    <property type="match status" value="1"/>
</dbReference>
<dbReference type="SUPFAM" id="SSF159234">
    <property type="entry name" value="FomD-like"/>
    <property type="match status" value="1"/>
</dbReference>
<dbReference type="Pfam" id="PF04167">
    <property type="entry name" value="DUF402"/>
    <property type="match status" value="1"/>
</dbReference>
<protein>
    <submittedName>
        <fullName evidence="2">DUF402 domain-containing protein</fullName>
    </submittedName>
</protein>
<organism evidence="2 3">
    <name type="scientific">candidate division WOR-3 bacterium</name>
    <dbReference type="NCBI Taxonomy" id="2052148"/>
    <lineage>
        <taxon>Bacteria</taxon>
        <taxon>Bacteria division WOR-3</taxon>
    </lineage>
</organism>
<proteinExistence type="predicted"/>
<dbReference type="InterPro" id="IPR007295">
    <property type="entry name" value="DUF402"/>
</dbReference>
<dbReference type="InterPro" id="IPR035930">
    <property type="entry name" value="FomD-like_sf"/>
</dbReference>
<dbReference type="Proteomes" id="UP000630660">
    <property type="component" value="Unassembled WGS sequence"/>
</dbReference>
<evidence type="ECO:0000259" key="1">
    <source>
        <dbReference type="Pfam" id="PF04167"/>
    </source>
</evidence>
<dbReference type="Gene3D" id="2.40.380.10">
    <property type="entry name" value="FomD-like"/>
    <property type="match status" value="1"/>
</dbReference>
<name>A0A9D5QC08_UNCW3</name>
<gene>
    <name evidence="2" type="ORF">GF359_03030</name>
</gene>
<comment type="caution">
    <text evidence="2">The sequence shown here is derived from an EMBL/GenBank/DDBJ whole genome shotgun (WGS) entry which is preliminary data.</text>
</comment>
<feature type="domain" description="DUF402" evidence="1">
    <location>
        <begin position="56"/>
        <end position="159"/>
    </location>
</feature>